<keyword evidence="1" id="KW-0472">Membrane</keyword>
<dbReference type="Proteomes" id="UP001151071">
    <property type="component" value="Unassembled WGS sequence"/>
</dbReference>
<sequence>MGRIRQIVCLLLSVSLLVPASAVHAFGAVSSQSYVLPADAVHDGDLAVNASTVTIEGTVDGDLYVFAENVQVNGRVTGDVLSFAAATRIGGTVEGDVRAFTQNLSISGRVERNVTAGSSHIVLEQSGQVGGSLLMFTPHADLYGKVAREANGKANTLRITGEIGEGISLLHCGSLRIDAPAVIGGDLVYSSPQRAVIGSGAVLKGRELYSPPAVNSDQNVFSYFPILLGLSSLLSTLLLWLAVRFLFPAGLSCIYSQLDRRPGQALAWGTGFVLGLPLLSLVLLVTVVGIPVAVTLLLAFLLLTWSAKVFVGSWIGIRLAERFRWRLSPLLAELLGVVALQCLLIIPFAGWLFALPVWMAFLGALAGAVRQANKTFLTP</sequence>
<keyword evidence="1" id="KW-1133">Transmembrane helix</keyword>
<feature type="signal peptide" evidence="2">
    <location>
        <begin position="1"/>
        <end position="25"/>
    </location>
</feature>
<feature type="transmembrane region" description="Helical" evidence="1">
    <location>
        <begin position="266"/>
        <end position="290"/>
    </location>
</feature>
<keyword evidence="4" id="KW-1185">Reference proteome</keyword>
<proteinExistence type="predicted"/>
<evidence type="ECO:0000256" key="2">
    <source>
        <dbReference type="SAM" id="SignalP"/>
    </source>
</evidence>
<accession>A0A9X3TNB8</accession>
<feature type="transmembrane region" description="Helical" evidence="1">
    <location>
        <begin position="327"/>
        <end position="346"/>
    </location>
</feature>
<gene>
    <name evidence="3" type="ORF">O3V59_04680</name>
</gene>
<reference evidence="3" key="1">
    <citation type="submission" date="2022-12" db="EMBL/GenBank/DDBJ databases">
        <title>Draft genome sequence of the thermophilic strain Brevibacillus thermoruber HT42, isolated from Los Humeros, Puebla, Mexico, with biotechnological potential.</title>
        <authorList>
            <person name="Lara Sanchez J."/>
            <person name="Solis Palacios R."/>
            <person name="Bustos Baena A.S."/>
            <person name="Ruz Baez A.E."/>
            <person name="Espinosa Luna G."/>
            <person name="Oliart Ros R.M."/>
        </authorList>
    </citation>
    <scope>NUCLEOTIDE SEQUENCE</scope>
    <source>
        <strain evidence="3">HT42</strain>
    </source>
</reference>
<feature type="transmembrane region" description="Helical" evidence="1">
    <location>
        <begin position="220"/>
        <end position="246"/>
    </location>
</feature>
<keyword evidence="2" id="KW-0732">Signal</keyword>
<dbReference type="RefSeq" id="WP_044898984.1">
    <property type="nucleotide sequence ID" value="NZ_JAPYYP010000003.1"/>
</dbReference>
<dbReference type="AlphaFoldDB" id="A0A9X3TNB8"/>
<evidence type="ECO:0000313" key="3">
    <source>
        <dbReference type="EMBL" id="MDA5107646.1"/>
    </source>
</evidence>
<protein>
    <submittedName>
        <fullName evidence="3">Polymer-forming cytoskeletal protein</fullName>
    </submittedName>
</protein>
<feature type="chain" id="PRO_5040975426" evidence="2">
    <location>
        <begin position="26"/>
        <end position="379"/>
    </location>
</feature>
<keyword evidence="1" id="KW-0812">Transmembrane</keyword>
<feature type="transmembrane region" description="Helical" evidence="1">
    <location>
        <begin position="296"/>
        <end position="315"/>
    </location>
</feature>
<evidence type="ECO:0000256" key="1">
    <source>
        <dbReference type="SAM" id="Phobius"/>
    </source>
</evidence>
<organism evidence="3 4">
    <name type="scientific">Brevibacillus thermoruber</name>
    <dbReference type="NCBI Taxonomy" id="33942"/>
    <lineage>
        <taxon>Bacteria</taxon>
        <taxon>Bacillati</taxon>
        <taxon>Bacillota</taxon>
        <taxon>Bacilli</taxon>
        <taxon>Bacillales</taxon>
        <taxon>Paenibacillaceae</taxon>
        <taxon>Brevibacillus</taxon>
    </lineage>
</organism>
<dbReference type="EMBL" id="JAPYYP010000003">
    <property type="protein sequence ID" value="MDA5107646.1"/>
    <property type="molecule type" value="Genomic_DNA"/>
</dbReference>
<evidence type="ECO:0000313" key="4">
    <source>
        <dbReference type="Proteomes" id="UP001151071"/>
    </source>
</evidence>
<comment type="caution">
    <text evidence="3">The sequence shown here is derived from an EMBL/GenBank/DDBJ whole genome shotgun (WGS) entry which is preliminary data.</text>
</comment>
<name>A0A9X3TNB8_9BACL</name>